<dbReference type="RefSeq" id="WP_031474972.1">
    <property type="nucleotide sequence ID" value="NZ_FOZC01000005.1"/>
</dbReference>
<proteinExistence type="inferred from homology"/>
<comment type="similarity">
    <text evidence="1">Belongs to the V-ATPase E subunit family.</text>
</comment>
<dbReference type="InterPro" id="IPR002842">
    <property type="entry name" value="ATPase_V1_Esu"/>
</dbReference>
<dbReference type="AlphaFoldDB" id="A0A1I6J699"/>
<feature type="compositionally biased region" description="Basic and acidic residues" evidence="5">
    <location>
        <begin position="45"/>
        <end position="62"/>
    </location>
</feature>
<evidence type="ECO:0000256" key="3">
    <source>
        <dbReference type="ARBA" id="ARBA00023065"/>
    </source>
</evidence>
<dbReference type="InterPro" id="IPR038495">
    <property type="entry name" value="ATPase_E_C"/>
</dbReference>
<dbReference type="GO" id="GO:0033178">
    <property type="term" value="C:proton-transporting two-sector ATPase complex, catalytic domain"/>
    <property type="evidence" value="ECO:0007669"/>
    <property type="project" value="InterPro"/>
</dbReference>
<dbReference type="Proteomes" id="UP000214760">
    <property type="component" value="Unassembled WGS sequence"/>
</dbReference>
<dbReference type="SUPFAM" id="SSF160527">
    <property type="entry name" value="V-type ATPase subunit E-like"/>
    <property type="match status" value="1"/>
</dbReference>
<name>A0A1I6J699_9FIRM</name>
<reference evidence="6 7" key="1">
    <citation type="submission" date="2016-10" db="EMBL/GenBank/DDBJ databases">
        <authorList>
            <person name="de Groot N.N."/>
        </authorList>
    </citation>
    <scope>NUCLEOTIDE SEQUENCE [LARGE SCALE GENOMIC DNA]</scope>
    <source>
        <strain evidence="6 7">F</strain>
    </source>
</reference>
<sequence>MAGIEKIKERILLEAKEEAEQKIAAAEKGAAETVALAEEEAKKEIADAKAHAETKAEGERQRAISGADMKRRTARLTARQNAITEVLEAAKAELANMAPDRYYPFLLKLLAKNASGREGRFLLSAKDYDNMPADFPAQVSELAQKAGGKLTVERSDKAVGGGFVLDYDGMEENCTLRTIFETRRDELSDCVRRILFQ</sequence>
<dbReference type="EMBL" id="FOZC01000005">
    <property type="protein sequence ID" value="SFR74040.1"/>
    <property type="molecule type" value="Genomic_DNA"/>
</dbReference>
<accession>A0A1I6J699</accession>
<keyword evidence="2" id="KW-0813">Transport</keyword>
<evidence type="ECO:0000313" key="7">
    <source>
        <dbReference type="Proteomes" id="UP000214760"/>
    </source>
</evidence>
<evidence type="ECO:0000256" key="5">
    <source>
        <dbReference type="SAM" id="MobiDB-lite"/>
    </source>
</evidence>
<protein>
    <submittedName>
        <fullName evidence="6">V/A-type H+-transporting ATPase subunit E</fullName>
    </submittedName>
</protein>
<organism evidence="6 7">
    <name type="scientific">[Clostridium] aminophilum</name>
    <dbReference type="NCBI Taxonomy" id="1526"/>
    <lineage>
        <taxon>Bacteria</taxon>
        <taxon>Bacillati</taxon>
        <taxon>Bacillota</taxon>
        <taxon>Clostridia</taxon>
        <taxon>Lachnospirales</taxon>
        <taxon>Lachnospiraceae</taxon>
    </lineage>
</organism>
<dbReference type="Gene3D" id="3.30.2320.30">
    <property type="entry name" value="ATP synthase, E subunit, C-terminal"/>
    <property type="match status" value="1"/>
</dbReference>
<evidence type="ECO:0000256" key="4">
    <source>
        <dbReference type="SAM" id="Coils"/>
    </source>
</evidence>
<keyword evidence="4" id="KW-0175">Coiled coil</keyword>
<evidence type="ECO:0000256" key="1">
    <source>
        <dbReference type="ARBA" id="ARBA00005901"/>
    </source>
</evidence>
<keyword evidence="3" id="KW-0406">Ion transport</keyword>
<dbReference type="Pfam" id="PF01991">
    <property type="entry name" value="vATP-synt_E"/>
    <property type="match status" value="1"/>
</dbReference>
<evidence type="ECO:0000313" key="6">
    <source>
        <dbReference type="EMBL" id="SFR74040.1"/>
    </source>
</evidence>
<dbReference type="Gene3D" id="1.20.5.620">
    <property type="entry name" value="F1F0 ATP synthase subunit B, membrane domain"/>
    <property type="match status" value="1"/>
</dbReference>
<gene>
    <name evidence="6" type="ORF">SAMN02910262_01199</name>
</gene>
<dbReference type="GO" id="GO:0046961">
    <property type="term" value="F:proton-transporting ATPase activity, rotational mechanism"/>
    <property type="evidence" value="ECO:0007669"/>
    <property type="project" value="InterPro"/>
</dbReference>
<feature type="coiled-coil region" evidence="4">
    <location>
        <begin position="9"/>
        <end position="36"/>
    </location>
</feature>
<feature type="region of interest" description="Disordered" evidence="5">
    <location>
        <begin position="45"/>
        <end position="65"/>
    </location>
</feature>
<evidence type="ECO:0000256" key="2">
    <source>
        <dbReference type="ARBA" id="ARBA00022448"/>
    </source>
</evidence>